<evidence type="ECO:0000313" key="4">
    <source>
        <dbReference type="EMBL" id="OXR46351.1"/>
    </source>
</evidence>
<dbReference type="PANTHER" id="PTHR43861:SF1">
    <property type="entry name" value="TRANS-ACONITATE 2-METHYLTRANSFERASE"/>
    <property type="match status" value="1"/>
</dbReference>
<dbReference type="Proteomes" id="UP000215506">
    <property type="component" value="Unassembled WGS sequence"/>
</dbReference>
<dbReference type="Pfam" id="PF13649">
    <property type="entry name" value="Methyltransf_25"/>
    <property type="match status" value="1"/>
</dbReference>
<evidence type="ECO:0000313" key="5">
    <source>
        <dbReference type="Proteomes" id="UP000215506"/>
    </source>
</evidence>
<dbReference type="EC" id="2.1.1.144" evidence="4"/>
<dbReference type="GO" id="GO:0030798">
    <property type="term" value="F:trans-aconitate 2-methyltransferase activity"/>
    <property type="evidence" value="ECO:0007669"/>
    <property type="project" value="UniProtKB-EC"/>
</dbReference>
<comment type="caution">
    <text evidence="4">The sequence shown here is derived from an EMBL/GenBank/DDBJ whole genome shotgun (WGS) entry which is preliminary data.</text>
</comment>
<keyword evidence="5" id="KW-1185">Reference proteome</keyword>
<dbReference type="GO" id="GO:0032259">
    <property type="term" value="P:methylation"/>
    <property type="evidence" value="ECO:0007669"/>
    <property type="project" value="UniProtKB-KW"/>
</dbReference>
<reference evidence="4 5" key="1">
    <citation type="submission" date="2017-07" db="EMBL/GenBank/DDBJ databases">
        <title>First draft Genome Sequence of Nocardia cerradoensis isolated from human infection.</title>
        <authorList>
            <person name="Carrasco G."/>
        </authorList>
    </citation>
    <scope>NUCLEOTIDE SEQUENCE [LARGE SCALE GENOMIC DNA]</scope>
    <source>
        <strain evidence="4 5">CNM20130759</strain>
    </source>
</reference>
<evidence type="ECO:0000256" key="2">
    <source>
        <dbReference type="ARBA" id="ARBA00022679"/>
    </source>
</evidence>
<dbReference type="InterPro" id="IPR029063">
    <property type="entry name" value="SAM-dependent_MTases_sf"/>
</dbReference>
<keyword evidence="1 4" id="KW-0489">Methyltransferase</keyword>
<organism evidence="4 5">
    <name type="scientific">Nocardia cerradoensis</name>
    <dbReference type="NCBI Taxonomy" id="85688"/>
    <lineage>
        <taxon>Bacteria</taxon>
        <taxon>Bacillati</taxon>
        <taxon>Actinomycetota</taxon>
        <taxon>Actinomycetes</taxon>
        <taxon>Mycobacteriales</taxon>
        <taxon>Nocardiaceae</taxon>
        <taxon>Nocardia</taxon>
    </lineage>
</organism>
<dbReference type="AlphaFoldDB" id="A0A231HBU7"/>
<dbReference type="PANTHER" id="PTHR43861">
    <property type="entry name" value="TRANS-ACONITATE 2-METHYLTRANSFERASE-RELATED"/>
    <property type="match status" value="1"/>
</dbReference>
<dbReference type="EMBL" id="NGAF01000002">
    <property type="protein sequence ID" value="OXR46351.1"/>
    <property type="molecule type" value="Genomic_DNA"/>
</dbReference>
<dbReference type="RefSeq" id="WP_039781698.1">
    <property type="nucleotide sequence ID" value="NZ_JAAXOR010000005.1"/>
</dbReference>
<name>A0A231HBU7_9NOCA</name>
<gene>
    <name evidence="4" type="primary">tam_1</name>
    <name evidence="4" type="ORF">B7C42_01317</name>
</gene>
<feature type="domain" description="Methyltransferase" evidence="3">
    <location>
        <begin position="52"/>
        <end position="142"/>
    </location>
</feature>
<evidence type="ECO:0000256" key="1">
    <source>
        <dbReference type="ARBA" id="ARBA00022603"/>
    </source>
</evidence>
<accession>A0A231HBU7</accession>
<sequence>MSANSDAVAAAYDEVAELYTGLFRDAMVNAPVDRAMLGLFAELVRAEDLGPVADLGCGPGRITGYLDALGLNIFGVDASAEMIRMAREVHPHLRFEHLPMEKLDVADGGFGAIVAWYSIIHMPAEHLPDLFAEFARALAADGYLMLAFQAADDGADRQPYDHKVAPVVRWSPEALAEMLRPHGLVPVTRMVRAPEPDERCPHGYLLVRRSATPAGSDAGRADS</sequence>
<proteinExistence type="predicted"/>
<evidence type="ECO:0000259" key="3">
    <source>
        <dbReference type="Pfam" id="PF13649"/>
    </source>
</evidence>
<keyword evidence="2 4" id="KW-0808">Transferase</keyword>
<dbReference type="SUPFAM" id="SSF53335">
    <property type="entry name" value="S-adenosyl-L-methionine-dependent methyltransferases"/>
    <property type="match status" value="1"/>
</dbReference>
<dbReference type="CDD" id="cd02440">
    <property type="entry name" value="AdoMet_MTases"/>
    <property type="match status" value="1"/>
</dbReference>
<protein>
    <submittedName>
        <fullName evidence="4">Trans-aconitate 2-methyltransferase</fullName>
        <ecNumber evidence="4">2.1.1.144</ecNumber>
    </submittedName>
</protein>
<dbReference type="Gene3D" id="3.40.50.150">
    <property type="entry name" value="Vaccinia Virus protein VP39"/>
    <property type="match status" value="1"/>
</dbReference>
<dbReference type="InterPro" id="IPR041698">
    <property type="entry name" value="Methyltransf_25"/>
</dbReference>